<dbReference type="Proteomes" id="UP000823388">
    <property type="component" value="Chromosome 2K"/>
</dbReference>
<feature type="compositionally biased region" description="Low complexity" evidence="1">
    <location>
        <begin position="123"/>
        <end position="141"/>
    </location>
</feature>
<proteinExistence type="predicted"/>
<evidence type="ECO:0000313" key="3">
    <source>
        <dbReference type="Proteomes" id="UP000823388"/>
    </source>
</evidence>
<reference evidence="2" key="1">
    <citation type="submission" date="2020-05" db="EMBL/GenBank/DDBJ databases">
        <title>WGS assembly of Panicum virgatum.</title>
        <authorList>
            <person name="Lovell J.T."/>
            <person name="Jenkins J."/>
            <person name="Shu S."/>
            <person name="Juenger T.E."/>
            <person name="Schmutz J."/>
        </authorList>
    </citation>
    <scope>NUCLEOTIDE SEQUENCE</scope>
    <source>
        <strain evidence="2">AP13</strain>
    </source>
</reference>
<accession>A0A8T0VSI3</accession>
<evidence type="ECO:0000313" key="2">
    <source>
        <dbReference type="EMBL" id="KAG2639841.1"/>
    </source>
</evidence>
<organism evidence="2 3">
    <name type="scientific">Panicum virgatum</name>
    <name type="common">Blackwell switchgrass</name>
    <dbReference type="NCBI Taxonomy" id="38727"/>
    <lineage>
        <taxon>Eukaryota</taxon>
        <taxon>Viridiplantae</taxon>
        <taxon>Streptophyta</taxon>
        <taxon>Embryophyta</taxon>
        <taxon>Tracheophyta</taxon>
        <taxon>Spermatophyta</taxon>
        <taxon>Magnoliopsida</taxon>
        <taxon>Liliopsida</taxon>
        <taxon>Poales</taxon>
        <taxon>Poaceae</taxon>
        <taxon>PACMAD clade</taxon>
        <taxon>Panicoideae</taxon>
        <taxon>Panicodae</taxon>
        <taxon>Paniceae</taxon>
        <taxon>Panicinae</taxon>
        <taxon>Panicum</taxon>
        <taxon>Panicum sect. Hiantes</taxon>
    </lineage>
</organism>
<feature type="compositionally biased region" description="Low complexity" evidence="1">
    <location>
        <begin position="75"/>
        <end position="85"/>
    </location>
</feature>
<feature type="region of interest" description="Disordered" evidence="1">
    <location>
        <begin position="46"/>
        <end position="141"/>
    </location>
</feature>
<dbReference type="EMBL" id="CM029039">
    <property type="protein sequence ID" value="KAG2639841.1"/>
    <property type="molecule type" value="Genomic_DNA"/>
</dbReference>
<comment type="caution">
    <text evidence="2">The sequence shown here is derived from an EMBL/GenBank/DDBJ whole genome shotgun (WGS) entry which is preliminary data.</text>
</comment>
<keyword evidence="3" id="KW-1185">Reference proteome</keyword>
<feature type="compositionally biased region" description="Polar residues" evidence="1">
    <location>
        <begin position="108"/>
        <end position="121"/>
    </location>
</feature>
<gene>
    <name evidence="2" type="ORF">PVAP13_2KG047516</name>
</gene>
<protein>
    <submittedName>
        <fullName evidence="2">Uncharacterized protein</fullName>
    </submittedName>
</protein>
<evidence type="ECO:0000256" key="1">
    <source>
        <dbReference type="SAM" id="MobiDB-lite"/>
    </source>
</evidence>
<sequence length="141" mass="14448">MPKLAATLVADDHLASATRRAGAPILLVIHATPIVISSRERLYIDLTSSRRHPPRSSSTSSPPPSSLPPERLCISAMRSSSSAPSTHDRLRATATTNGPAARLPEATEVSTAPLRSSSAPTNARAASSPGAPADGTPPADG</sequence>
<dbReference type="AlphaFoldDB" id="A0A8T0VSI3"/>
<name>A0A8T0VSI3_PANVG</name>